<proteinExistence type="predicted"/>
<dbReference type="Pfam" id="PF13086">
    <property type="entry name" value="AAA_11"/>
    <property type="match status" value="1"/>
</dbReference>
<feature type="domain" description="DNA2/NAM7 helicase helicase" evidence="3">
    <location>
        <begin position="492"/>
        <end position="821"/>
    </location>
</feature>
<comment type="caution">
    <text evidence="5">The sequence shown here is derived from an EMBL/GenBank/DDBJ whole genome shotgun (WGS) entry which is preliminary data.</text>
</comment>
<dbReference type="InterPro" id="IPR041679">
    <property type="entry name" value="DNA2/NAM7-like_C"/>
</dbReference>
<keyword evidence="1" id="KW-0067">ATP-binding</keyword>
<dbReference type="InterPro" id="IPR027417">
    <property type="entry name" value="P-loop_NTPase"/>
</dbReference>
<sequence length="1232" mass="138768">MLLAARTDRGNFGAYIQLVRPFLLVMTHSAFLDCLSVDNAVGALYNFISGTNGIRAVPFFQHVCESLVSLHAETMSVANEAHIGKTLVATTTALREVLRRDSRARFNDDVPVLVESIQNAVQVIIGPTPSLFPAIILAQLGEVRAMVARAKGQLTQEQEPENLRSPTTTSVYPNMSIVPRNRHNNDKADITAIKIFPTCEEILSDEVDFLPSTDPDQPHFLSDTAERHLDTHFRLLRHDTFGQLKELLGNVMLAVDEDPLNPRFEFGDFRVNQYIGAHISYINFDSRRGLEFHISFQQPATTRRKSPSDRRKWWEESRRLTSGVLLSFITLHAGVIHHLFFIVTVRDTDNNKDYSLTRTEHQATITAKMASRDQADIKAAVNLSCQKTRGLLIEFPGILPATFVPILENLQDMQRLSRLPFRQWIVPDRVSGSQEAATDSIPPPLFARKAGFKFTLSPLLRPETAADQDIYIDPASAADDSTILDDMEARTHLDRGQCEALIAALTREFAFIQGPPGTGKSYLGVQLMKVIMHLKQTISLGPVVIVCYTNHALDQFLEHLLAIGINRIVRIGSQSQSTLLDNHNLQKVSPTERKTRSEGYLLHRQYDALDRLEERVMKSLSRMHGAAKRDSWPHLRQHLLKNYLAVFSQFRQVDEDGFTAVGRHPFEVWASAANASSKTGETADAQLEAETELHTILQKATTDVQSLSQQERLMLLQLWTREVQDQAMGVLLDDVEEADSSFRQITKIHDEVDRRVLQNADVIGVTSTGLAKRIATLKRIQCKVVICEEAGEVMEAHMLSALLPTIEHIIQIGDHEQLRPQINHFDELSLESKKGARYKLDRSQFERLSVGEPGRIRVPLAQLNVQRRMRPEISMLIRETIYPMLKDHLSTLDLPDVVGMRKSVYWLDHNNSEEGQHSEVHHKSHSNSWEVEMVRGLVRHVVRQGAYKSSDIAVLTPYTGQLQKLRSVMRNDFEIVLSDRDQDALEKDGFAVNTRLITNADEDIESLVNKRNKAPLQKKKLSELLRIATVDNFQGEEAKVVIVSLVRSNNKKKVGFLKTTNRINVLLSRAQHGMYLIGNADTYSHVPMWQKAMPWDFVAPDTRTRQFKSPSPTTFRGSVLKVDAGYPALGVCQNVVICVRPGVIQKACTTFFHVRNHASASMSPVSMYVGGRLAGKIAESVLLSSRTSNCPVAIPKLMSCATWLKMWRPSIAIRSSPKTFLDVAIRNKWLVH</sequence>
<gene>
    <name evidence="5" type="ORF">H2200_008110</name>
</gene>
<dbReference type="InterPro" id="IPR045055">
    <property type="entry name" value="DNA2/NAM7-like"/>
</dbReference>
<dbReference type="InterPro" id="IPR047187">
    <property type="entry name" value="SF1_C_Upf1"/>
</dbReference>
<dbReference type="PANTHER" id="PTHR10887:SF445">
    <property type="entry name" value="NFX1-TYPE ZINC FINGER-CONTAINING PROTEIN 1"/>
    <property type="match status" value="1"/>
</dbReference>
<feature type="compositionally biased region" description="Polar residues" evidence="2">
    <location>
        <begin position="164"/>
        <end position="173"/>
    </location>
</feature>
<evidence type="ECO:0000256" key="1">
    <source>
        <dbReference type="ARBA" id="ARBA00022806"/>
    </source>
</evidence>
<dbReference type="Proteomes" id="UP001172673">
    <property type="component" value="Unassembled WGS sequence"/>
</dbReference>
<evidence type="ECO:0000313" key="6">
    <source>
        <dbReference type="Proteomes" id="UP001172673"/>
    </source>
</evidence>
<reference evidence="5" key="1">
    <citation type="submission" date="2022-10" db="EMBL/GenBank/DDBJ databases">
        <title>Culturing micro-colonial fungi from biological soil crusts in the Mojave desert and describing Neophaeococcomyces mojavensis, and introducing the new genera and species Taxawa tesnikishii.</title>
        <authorList>
            <person name="Kurbessoian T."/>
            <person name="Stajich J.E."/>
        </authorList>
    </citation>
    <scope>NUCLEOTIDE SEQUENCE</scope>
    <source>
        <strain evidence="5">TK_41</strain>
    </source>
</reference>
<dbReference type="AlphaFoldDB" id="A0AA38X555"/>
<protein>
    <recommendedName>
        <fullName evidence="7">NFX1-type zinc finger-containing protein 1</fullName>
    </recommendedName>
</protein>
<feature type="domain" description="DNA2/NAM7 helicase-like C-terminal" evidence="4">
    <location>
        <begin position="840"/>
        <end position="1080"/>
    </location>
</feature>
<name>A0AA38X555_9EURO</name>
<dbReference type="Gene3D" id="3.40.50.300">
    <property type="entry name" value="P-loop containing nucleotide triphosphate hydrolases"/>
    <property type="match status" value="2"/>
</dbReference>
<dbReference type="EMBL" id="JAPDRK010000012">
    <property type="protein sequence ID" value="KAJ9607038.1"/>
    <property type="molecule type" value="Genomic_DNA"/>
</dbReference>
<dbReference type="Pfam" id="PF13087">
    <property type="entry name" value="AAA_12"/>
    <property type="match status" value="1"/>
</dbReference>
<keyword evidence="6" id="KW-1185">Reference proteome</keyword>
<keyword evidence="1" id="KW-0547">Nucleotide-binding</keyword>
<dbReference type="GO" id="GO:0031380">
    <property type="term" value="C:nuclear RNA-directed RNA polymerase complex"/>
    <property type="evidence" value="ECO:0007669"/>
    <property type="project" value="TreeGrafter"/>
</dbReference>
<organism evidence="5 6">
    <name type="scientific">Cladophialophora chaetospira</name>
    <dbReference type="NCBI Taxonomy" id="386627"/>
    <lineage>
        <taxon>Eukaryota</taxon>
        <taxon>Fungi</taxon>
        <taxon>Dikarya</taxon>
        <taxon>Ascomycota</taxon>
        <taxon>Pezizomycotina</taxon>
        <taxon>Eurotiomycetes</taxon>
        <taxon>Chaetothyriomycetidae</taxon>
        <taxon>Chaetothyriales</taxon>
        <taxon>Herpotrichiellaceae</taxon>
        <taxon>Cladophialophora</taxon>
    </lineage>
</organism>
<evidence type="ECO:0000256" key="2">
    <source>
        <dbReference type="SAM" id="MobiDB-lite"/>
    </source>
</evidence>
<evidence type="ECO:0000313" key="5">
    <source>
        <dbReference type="EMBL" id="KAJ9607038.1"/>
    </source>
</evidence>
<evidence type="ECO:0000259" key="3">
    <source>
        <dbReference type="Pfam" id="PF13086"/>
    </source>
</evidence>
<evidence type="ECO:0008006" key="7">
    <source>
        <dbReference type="Google" id="ProtNLM"/>
    </source>
</evidence>
<dbReference type="GO" id="GO:0004386">
    <property type="term" value="F:helicase activity"/>
    <property type="evidence" value="ECO:0007669"/>
    <property type="project" value="InterPro"/>
</dbReference>
<evidence type="ECO:0000259" key="4">
    <source>
        <dbReference type="Pfam" id="PF13087"/>
    </source>
</evidence>
<dbReference type="GO" id="GO:0031048">
    <property type="term" value="P:regulatory ncRNA-mediated heterochromatin formation"/>
    <property type="evidence" value="ECO:0007669"/>
    <property type="project" value="TreeGrafter"/>
</dbReference>
<keyword evidence="1" id="KW-0378">Hydrolase</keyword>
<dbReference type="CDD" id="cd17936">
    <property type="entry name" value="EEXXEc_NFX1"/>
    <property type="match status" value="1"/>
</dbReference>
<feature type="region of interest" description="Disordered" evidence="2">
    <location>
        <begin position="154"/>
        <end position="180"/>
    </location>
</feature>
<dbReference type="SUPFAM" id="SSF52540">
    <property type="entry name" value="P-loop containing nucleoside triphosphate hydrolases"/>
    <property type="match status" value="1"/>
</dbReference>
<accession>A0AA38X555</accession>
<keyword evidence="1" id="KW-0347">Helicase</keyword>
<dbReference type="CDD" id="cd18808">
    <property type="entry name" value="SF1_C_Upf1"/>
    <property type="match status" value="1"/>
</dbReference>
<dbReference type="PANTHER" id="PTHR10887">
    <property type="entry name" value="DNA2/NAM7 HELICASE FAMILY"/>
    <property type="match status" value="1"/>
</dbReference>
<dbReference type="FunFam" id="3.40.50.300:FF:001660">
    <property type="entry name" value="NF-X1 finger and helicase protein, putative"/>
    <property type="match status" value="1"/>
</dbReference>
<dbReference type="InterPro" id="IPR041677">
    <property type="entry name" value="DNA2/NAM7_AAA_11"/>
</dbReference>